<dbReference type="GO" id="GO:0016747">
    <property type="term" value="F:acyltransferase activity, transferring groups other than amino-acyl groups"/>
    <property type="evidence" value="ECO:0007669"/>
    <property type="project" value="TreeGrafter"/>
</dbReference>
<evidence type="ECO:0000256" key="3">
    <source>
        <dbReference type="ARBA" id="ARBA00022525"/>
    </source>
</evidence>
<evidence type="ECO:0000256" key="1">
    <source>
        <dbReference type="ARBA" id="ARBA00004613"/>
    </source>
</evidence>
<dbReference type="GO" id="GO:0006508">
    <property type="term" value="P:proteolysis"/>
    <property type="evidence" value="ECO:0007669"/>
    <property type="project" value="UniProtKB-KW"/>
</dbReference>
<accession>A0A8S0U7M5</accession>
<keyword evidence="7 10" id="KW-0378">Hydrolase</keyword>
<dbReference type="GO" id="GO:0004185">
    <property type="term" value="F:serine-type carboxypeptidase activity"/>
    <property type="evidence" value="ECO:0007669"/>
    <property type="project" value="UniProtKB-UniRule"/>
</dbReference>
<keyword evidence="4 10" id="KW-0121">Carboxypeptidase</keyword>
<dbReference type="InterPro" id="IPR018202">
    <property type="entry name" value="Ser_caboxypep_ser_AS"/>
</dbReference>
<evidence type="ECO:0000256" key="10">
    <source>
        <dbReference type="RuleBase" id="RU361156"/>
    </source>
</evidence>
<dbReference type="OrthoDB" id="443318at2759"/>
<protein>
    <recommendedName>
        <fullName evidence="10">Carboxypeptidase</fullName>
        <ecNumber evidence="10">3.4.16.-</ecNumber>
    </recommendedName>
</protein>
<dbReference type="FunFam" id="3.40.50.1820:FF:000143">
    <property type="entry name" value="Carboxypeptidase"/>
    <property type="match status" value="1"/>
</dbReference>
<dbReference type="InterPro" id="IPR029058">
    <property type="entry name" value="AB_hydrolase_fold"/>
</dbReference>
<dbReference type="PROSITE" id="PS00131">
    <property type="entry name" value="CARBOXYPEPT_SER_SER"/>
    <property type="match status" value="1"/>
</dbReference>
<evidence type="ECO:0000313" key="11">
    <source>
        <dbReference type="EMBL" id="CAA3012775.1"/>
    </source>
</evidence>
<evidence type="ECO:0000256" key="9">
    <source>
        <dbReference type="ARBA" id="ARBA00023180"/>
    </source>
</evidence>
<reference evidence="11 12" key="1">
    <citation type="submission" date="2019-12" db="EMBL/GenBank/DDBJ databases">
        <authorList>
            <person name="Alioto T."/>
            <person name="Alioto T."/>
            <person name="Gomez Garrido J."/>
        </authorList>
    </citation>
    <scope>NUCLEOTIDE SEQUENCE [LARGE SCALE GENOMIC DNA]</scope>
</reference>
<dbReference type="Gramene" id="OE9A103948T1">
    <property type="protein sequence ID" value="OE9A103948C1"/>
    <property type="gene ID" value="OE9A103948"/>
</dbReference>
<dbReference type="PROSITE" id="PS00560">
    <property type="entry name" value="CARBOXYPEPT_SER_HIS"/>
    <property type="match status" value="1"/>
</dbReference>
<dbReference type="AlphaFoldDB" id="A0A8S0U7M5"/>
<dbReference type="PANTHER" id="PTHR11802:SF254">
    <property type="entry name" value="SERINE CARBOXYPEPTIDASE-LIKE 20"/>
    <property type="match status" value="1"/>
</dbReference>
<evidence type="ECO:0000256" key="2">
    <source>
        <dbReference type="ARBA" id="ARBA00009431"/>
    </source>
</evidence>
<keyword evidence="12" id="KW-1185">Reference proteome</keyword>
<dbReference type="Proteomes" id="UP000594638">
    <property type="component" value="Unassembled WGS sequence"/>
</dbReference>
<comment type="caution">
    <text evidence="11">The sequence shown here is derived from an EMBL/GenBank/DDBJ whole genome shotgun (WGS) entry which is preliminary data.</text>
</comment>
<dbReference type="SUPFAM" id="SSF53474">
    <property type="entry name" value="alpha/beta-Hydrolases"/>
    <property type="match status" value="1"/>
</dbReference>
<dbReference type="PRINTS" id="PR00724">
    <property type="entry name" value="CRBOXYPTASEC"/>
</dbReference>
<dbReference type="InterPro" id="IPR033124">
    <property type="entry name" value="Ser_caboxypep_his_AS"/>
</dbReference>
<dbReference type="PANTHER" id="PTHR11802">
    <property type="entry name" value="SERINE PROTEASE FAMILY S10 SERINE CARBOXYPEPTIDASE"/>
    <property type="match status" value="1"/>
</dbReference>
<dbReference type="Gene3D" id="3.40.50.12670">
    <property type="match status" value="1"/>
</dbReference>
<organism evidence="11 12">
    <name type="scientific">Olea europaea subsp. europaea</name>
    <dbReference type="NCBI Taxonomy" id="158383"/>
    <lineage>
        <taxon>Eukaryota</taxon>
        <taxon>Viridiplantae</taxon>
        <taxon>Streptophyta</taxon>
        <taxon>Embryophyta</taxon>
        <taxon>Tracheophyta</taxon>
        <taxon>Spermatophyta</taxon>
        <taxon>Magnoliopsida</taxon>
        <taxon>eudicotyledons</taxon>
        <taxon>Gunneridae</taxon>
        <taxon>Pentapetalae</taxon>
        <taxon>asterids</taxon>
        <taxon>lamiids</taxon>
        <taxon>Lamiales</taxon>
        <taxon>Oleaceae</taxon>
        <taxon>Oleeae</taxon>
        <taxon>Olea</taxon>
    </lineage>
</organism>
<dbReference type="FunFam" id="3.40.50.12670:FF:000001">
    <property type="entry name" value="Carboxypeptidase"/>
    <property type="match status" value="1"/>
</dbReference>
<feature type="chain" id="PRO_5035965850" description="Carboxypeptidase" evidence="10">
    <location>
        <begin position="28"/>
        <end position="501"/>
    </location>
</feature>
<proteinExistence type="inferred from homology"/>
<evidence type="ECO:0000256" key="7">
    <source>
        <dbReference type="ARBA" id="ARBA00022801"/>
    </source>
</evidence>
<evidence type="ECO:0000256" key="5">
    <source>
        <dbReference type="ARBA" id="ARBA00022670"/>
    </source>
</evidence>
<dbReference type="GO" id="GO:0005576">
    <property type="term" value="C:extracellular region"/>
    <property type="evidence" value="ECO:0007669"/>
    <property type="project" value="UniProtKB-SubCell"/>
</dbReference>
<evidence type="ECO:0000313" key="12">
    <source>
        <dbReference type="Proteomes" id="UP000594638"/>
    </source>
</evidence>
<keyword evidence="9" id="KW-0325">Glycoprotein</keyword>
<feature type="signal peptide" evidence="10">
    <location>
        <begin position="1"/>
        <end position="27"/>
    </location>
</feature>
<dbReference type="EMBL" id="CACTIH010007411">
    <property type="protein sequence ID" value="CAA3012775.1"/>
    <property type="molecule type" value="Genomic_DNA"/>
</dbReference>
<gene>
    <name evidence="11" type="ORF">OLEA9_A103948</name>
</gene>
<dbReference type="InterPro" id="IPR001563">
    <property type="entry name" value="Peptidase_S10"/>
</dbReference>
<sequence>MAMPRIIFLVVLLFCMLCCFINNNIEAAPQGSLIKYLPGFNGSFPSKHYAGYVTIDDGDNHPSKNLYYYFVVSERNQSTDPVVLWLNGGPGCSSFDGFVYEHGPFNFDAAKQEGGLPTLHLNPYSWSKVSSIIYLDSPAGVGFSYSDNTSLYKTGDIQTAYDTHLFLLKWFEQFPEFTGNEFYIAGESYAGVYVPTLASVVDKGIRTGVKPVIKFKGYMVGNGVCDPRFDSDDALVPFAHGMGLISDHMYKATEVACKRNYHNYTNSDECDSTLSKIYSALDGLNQYDILEHCYHSRAGVQGNKSNELPESFKQLGMSSDKPLPVRKRMFGRAWPFRAPVKGGLIPLWPQLMESGGVQCIDDTVATVWLNNKEVRKAIHANPESGEWGLCTDNLSYNNDAGSMLSYHKNLTASGYRILIYSGDHDMCIPFTGTQAWTESLGYQIIDEWRSWISNDQIAGYIQGYANDFTFLTIKGAGHTVPEYKPRESLDFYSRWLKGQKI</sequence>
<dbReference type="Gene3D" id="3.40.50.1820">
    <property type="entry name" value="alpha/beta hydrolase"/>
    <property type="match status" value="1"/>
</dbReference>
<evidence type="ECO:0000256" key="4">
    <source>
        <dbReference type="ARBA" id="ARBA00022645"/>
    </source>
</evidence>
<keyword evidence="5 10" id="KW-0645">Protease</keyword>
<keyword evidence="6 10" id="KW-0732">Signal</keyword>
<dbReference type="GO" id="GO:0019748">
    <property type="term" value="P:secondary metabolic process"/>
    <property type="evidence" value="ECO:0007669"/>
    <property type="project" value="TreeGrafter"/>
</dbReference>
<evidence type="ECO:0000256" key="6">
    <source>
        <dbReference type="ARBA" id="ARBA00022729"/>
    </source>
</evidence>
<keyword evidence="3" id="KW-0964">Secreted</keyword>
<evidence type="ECO:0000256" key="8">
    <source>
        <dbReference type="ARBA" id="ARBA00023157"/>
    </source>
</evidence>
<comment type="similarity">
    <text evidence="2 10">Belongs to the peptidase S10 family.</text>
</comment>
<keyword evidence="8" id="KW-1015">Disulfide bond</keyword>
<dbReference type="Pfam" id="PF00450">
    <property type="entry name" value="Peptidase_S10"/>
    <property type="match status" value="1"/>
</dbReference>
<dbReference type="EC" id="3.4.16.-" evidence="10"/>
<comment type="subcellular location">
    <subcellularLocation>
        <location evidence="1">Secreted</location>
    </subcellularLocation>
</comment>
<name>A0A8S0U7M5_OLEEU</name>